<proteinExistence type="predicted"/>
<dbReference type="Proteomes" id="UP001148614">
    <property type="component" value="Unassembled WGS sequence"/>
</dbReference>
<accession>A0A9W8N4E5</accession>
<gene>
    <name evidence="1" type="ORF">NPX13_g10614</name>
</gene>
<keyword evidence="2" id="KW-1185">Reference proteome</keyword>
<sequence>MVLFNQALETRDYARFWDAARKYMREKYCEDDGVVDGVWYTLPSRARDFGVCGACYAGILEPLGLSRFWVRKMDVPPGKKVLCCFNINHPRFFKFLPLIGQMDFTLDPKPLDEYALVYASIPICPRDEDKPNLRWYGWRDCTICPECYQEFARQGPLANLMEYHDIQVAENSICDMYSPRMRNLYTECGRANPPDLQKLLQYSAQRAQVYTETVPQIRMMLFQARMQLQQQKMLNTMSSHYTMMGHMDQITYGTHHSYSAPGIGYGFANANLLQGAAYGQQAAGIMSNLVSGGSTMAVQQLEQRWRAVE</sequence>
<protein>
    <recommendedName>
        <fullName evidence="3">Integral membrane protein</fullName>
    </recommendedName>
</protein>
<evidence type="ECO:0000313" key="1">
    <source>
        <dbReference type="EMBL" id="KAJ3554422.1"/>
    </source>
</evidence>
<dbReference type="AlphaFoldDB" id="A0A9W8N4E5"/>
<comment type="caution">
    <text evidence="1">The sequence shown here is derived from an EMBL/GenBank/DDBJ whole genome shotgun (WGS) entry which is preliminary data.</text>
</comment>
<dbReference type="VEuPathDB" id="FungiDB:F4678DRAFT_202179"/>
<dbReference type="EMBL" id="JANPWZ010003073">
    <property type="protein sequence ID" value="KAJ3554422.1"/>
    <property type="molecule type" value="Genomic_DNA"/>
</dbReference>
<name>A0A9W8N4E5_9PEZI</name>
<reference evidence="1" key="1">
    <citation type="submission" date="2022-07" db="EMBL/GenBank/DDBJ databases">
        <title>Genome Sequence of Xylaria arbuscula.</title>
        <authorList>
            <person name="Buettner E."/>
        </authorList>
    </citation>
    <scope>NUCLEOTIDE SEQUENCE</scope>
    <source>
        <strain evidence="1">VT107</strain>
    </source>
</reference>
<organism evidence="1 2">
    <name type="scientific">Xylaria arbuscula</name>
    <dbReference type="NCBI Taxonomy" id="114810"/>
    <lineage>
        <taxon>Eukaryota</taxon>
        <taxon>Fungi</taxon>
        <taxon>Dikarya</taxon>
        <taxon>Ascomycota</taxon>
        <taxon>Pezizomycotina</taxon>
        <taxon>Sordariomycetes</taxon>
        <taxon>Xylariomycetidae</taxon>
        <taxon>Xylariales</taxon>
        <taxon>Xylariaceae</taxon>
        <taxon>Xylaria</taxon>
    </lineage>
</organism>
<evidence type="ECO:0000313" key="2">
    <source>
        <dbReference type="Proteomes" id="UP001148614"/>
    </source>
</evidence>
<evidence type="ECO:0008006" key="3">
    <source>
        <dbReference type="Google" id="ProtNLM"/>
    </source>
</evidence>